<keyword evidence="4" id="KW-0238">DNA-binding</keyword>
<dbReference type="GO" id="GO:0008270">
    <property type="term" value="F:zinc ion binding"/>
    <property type="evidence" value="ECO:0007669"/>
    <property type="project" value="InterPro"/>
</dbReference>
<evidence type="ECO:0000259" key="8">
    <source>
        <dbReference type="PROSITE" id="PS50048"/>
    </source>
</evidence>
<protein>
    <recommendedName>
        <fullName evidence="8">Zn(2)-C6 fungal-type domain-containing protein</fullName>
    </recommendedName>
</protein>
<dbReference type="Proteomes" id="UP000664534">
    <property type="component" value="Unassembled WGS sequence"/>
</dbReference>
<keyword evidence="5" id="KW-0804">Transcription</keyword>
<dbReference type="CDD" id="cd12148">
    <property type="entry name" value="fungal_TF_MHR"/>
    <property type="match status" value="1"/>
</dbReference>
<dbReference type="Pfam" id="PF04082">
    <property type="entry name" value="Fungal_trans"/>
    <property type="match status" value="1"/>
</dbReference>
<evidence type="ECO:0000256" key="7">
    <source>
        <dbReference type="SAM" id="MobiDB-lite"/>
    </source>
</evidence>
<keyword evidence="2" id="KW-0479">Metal-binding</keyword>
<gene>
    <name evidence="9" type="ORF">IMSHALPRED_010803</name>
</gene>
<comment type="subcellular location">
    <subcellularLocation>
        <location evidence="1">Nucleus</location>
    </subcellularLocation>
</comment>
<evidence type="ECO:0000256" key="3">
    <source>
        <dbReference type="ARBA" id="ARBA00023015"/>
    </source>
</evidence>
<keyword evidence="10" id="KW-1185">Reference proteome</keyword>
<dbReference type="Gene3D" id="4.10.240.10">
    <property type="entry name" value="Zn(2)-C6 fungal-type DNA-binding domain"/>
    <property type="match status" value="1"/>
</dbReference>
<dbReference type="SMART" id="SM00906">
    <property type="entry name" value="Fungal_trans"/>
    <property type="match status" value="1"/>
</dbReference>
<dbReference type="PANTHER" id="PTHR46910:SF37">
    <property type="entry name" value="ZN(II)2CYS6 TRANSCRIPTION FACTOR (EUROFUNG)"/>
    <property type="match status" value="1"/>
</dbReference>
<organism evidence="9 10">
    <name type="scientific">Imshaugia aleurites</name>
    <dbReference type="NCBI Taxonomy" id="172621"/>
    <lineage>
        <taxon>Eukaryota</taxon>
        <taxon>Fungi</taxon>
        <taxon>Dikarya</taxon>
        <taxon>Ascomycota</taxon>
        <taxon>Pezizomycotina</taxon>
        <taxon>Lecanoromycetes</taxon>
        <taxon>OSLEUM clade</taxon>
        <taxon>Lecanoromycetidae</taxon>
        <taxon>Lecanorales</taxon>
        <taxon>Lecanorineae</taxon>
        <taxon>Parmeliaceae</taxon>
        <taxon>Imshaugia</taxon>
    </lineage>
</organism>
<evidence type="ECO:0000256" key="4">
    <source>
        <dbReference type="ARBA" id="ARBA00023125"/>
    </source>
</evidence>
<dbReference type="InterPro" id="IPR036864">
    <property type="entry name" value="Zn2-C6_fun-type_DNA-bd_sf"/>
</dbReference>
<dbReference type="PANTHER" id="PTHR46910">
    <property type="entry name" value="TRANSCRIPTION FACTOR PDR1"/>
    <property type="match status" value="1"/>
</dbReference>
<name>A0A8H3IX85_9LECA</name>
<evidence type="ECO:0000256" key="1">
    <source>
        <dbReference type="ARBA" id="ARBA00004123"/>
    </source>
</evidence>
<keyword evidence="3" id="KW-0805">Transcription regulation</keyword>
<dbReference type="PROSITE" id="PS00463">
    <property type="entry name" value="ZN2_CY6_FUNGAL_1"/>
    <property type="match status" value="1"/>
</dbReference>
<evidence type="ECO:0000256" key="5">
    <source>
        <dbReference type="ARBA" id="ARBA00023163"/>
    </source>
</evidence>
<dbReference type="InterPro" id="IPR007219">
    <property type="entry name" value="XnlR_reg_dom"/>
</dbReference>
<dbReference type="SMART" id="SM00066">
    <property type="entry name" value="GAL4"/>
    <property type="match status" value="1"/>
</dbReference>
<accession>A0A8H3IX85</accession>
<dbReference type="SUPFAM" id="SSF57701">
    <property type="entry name" value="Zn2/Cys6 DNA-binding domain"/>
    <property type="match status" value="1"/>
</dbReference>
<dbReference type="InterPro" id="IPR050987">
    <property type="entry name" value="AtrR-like"/>
</dbReference>
<dbReference type="CDD" id="cd00067">
    <property type="entry name" value="GAL4"/>
    <property type="match status" value="1"/>
</dbReference>
<feature type="region of interest" description="Disordered" evidence="7">
    <location>
        <begin position="48"/>
        <end position="81"/>
    </location>
</feature>
<reference evidence="9" key="1">
    <citation type="submission" date="2021-03" db="EMBL/GenBank/DDBJ databases">
        <authorList>
            <person name="Tagirdzhanova G."/>
        </authorList>
    </citation>
    <scope>NUCLEOTIDE SEQUENCE</scope>
</reference>
<dbReference type="GO" id="GO:0005634">
    <property type="term" value="C:nucleus"/>
    <property type="evidence" value="ECO:0007669"/>
    <property type="project" value="UniProtKB-SubCell"/>
</dbReference>
<comment type="caution">
    <text evidence="9">The sequence shown here is derived from an EMBL/GenBank/DDBJ whole genome shotgun (WGS) entry which is preliminary data.</text>
</comment>
<evidence type="ECO:0000313" key="9">
    <source>
        <dbReference type="EMBL" id="CAF9936563.1"/>
    </source>
</evidence>
<dbReference type="GO" id="GO:0006351">
    <property type="term" value="P:DNA-templated transcription"/>
    <property type="evidence" value="ECO:0007669"/>
    <property type="project" value="InterPro"/>
</dbReference>
<evidence type="ECO:0000256" key="2">
    <source>
        <dbReference type="ARBA" id="ARBA00022723"/>
    </source>
</evidence>
<dbReference type="Pfam" id="PF00172">
    <property type="entry name" value="Zn_clus"/>
    <property type="match status" value="1"/>
</dbReference>
<dbReference type="InterPro" id="IPR001138">
    <property type="entry name" value="Zn2Cys6_DnaBD"/>
</dbReference>
<dbReference type="OrthoDB" id="103819at2759"/>
<feature type="domain" description="Zn(2)-C6 fungal-type" evidence="8">
    <location>
        <begin position="9"/>
        <end position="39"/>
    </location>
</feature>
<evidence type="ECO:0000256" key="6">
    <source>
        <dbReference type="ARBA" id="ARBA00023242"/>
    </source>
</evidence>
<dbReference type="GO" id="GO:0003677">
    <property type="term" value="F:DNA binding"/>
    <property type="evidence" value="ECO:0007669"/>
    <property type="project" value="UniProtKB-KW"/>
</dbReference>
<sequence>MAESLALYACDKCRSRKVACSRARSGCQRCKDEDIVCTYSRSGVIRRNKKRKHETLVGNQPSPDGALNRNHSPSKADGNKLQSQLATDIEVTRQQLRELDNSQHSSLGALSSLSEAYAAVWHDASDFSKTGKNFFLFEDHAVSWVNAFVAALNRGRPLFSSAPPEVLDHLRASRPDQVHDRAWLVMYYSIILSMVSSTNPMDESTKAKLRCNLWLALNDVRLLLEPSEPNIQALILLACHVEEFTTPSLCWMLVTNACRMLQALGVSHRRFDSRTRERRLMIFWHLNILDKGLALSFGRPPTFHRAMAREIALPTLDQLLPFQPHRTSTGTPALFGAHFMHQMLLLSRVMADVWHCLYEETAPNKRSIELASEYLELWYHQAHRLLEAAALAEKPFLDGSSAASIDLGLRNVSFSYYYLLILLARSSSQMRTQCIDSSKRMLGLLENMVSDSEEPYNGIVWQLLCCPFTPFLALFGDILSNGKGETEDNKNTLAALEQLPVFLSKMSLRNSLAVKLERIAVVFVQHARSVIHPQEPRASEAAPFSQIGALPDPGPSTGDMSHWDSFFDYATTAPVLDQPQIGIHDAQPGDLATWTNDFLGDTIFDWIAWDGQV</sequence>
<dbReference type="GO" id="GO:0000981">
    <property type="term" value="F:DNA-binding transcription factor activity, RNA polymerase II-specific"/>
    <property type="evidence" value="ECO:0007669"/>
    <property type="project" value="InterPro"/>
</dbReference>
<dbReference type="EMBL" id="CAJPDT010000092">
    <property type="protein sequence ID" value="CAF9936563.1"/>
    <property type="molecule type" value="Genomic_DNA"/>
</dbReference>
<proteinExistence type="predicted"/>
<dbReference type="AlphaFoldDB" id="A0A8H3IX85"/>
<evidence type="ECO:0000313" key="10">
    <source>
        <dbReference type="Proteomes" id="UP000664534"/>
    </source>
</evidence>
<keyword evidence="6" id="KW-0539">Nucleus</keyword>
<dbReference type="PROSITE" id="PS50048">
    <property type="entry name" value="ZN2_CY6_FUNGAL_2"/>
    <property type="match status" value="1"/>
</dbReference>